<feature type="region of interest" description="Disordered" evidence="1">
    <location>
        <begin position="84"/>
        <end position="165"/>
    </location>
</feature>
<protein>
    <submittedName>
        <fullName evidence="2">Uncharacterized protein</fullName>
    </submittedName>
</protein>
<keyword evidence="3" id="KW-1185">Reference proteome</keyword>
<dbReference type="EMBL" id="QGKV02001556">
    <property type="protein sequence ID" value="KAF3517702.1"/>
    <property type="molecule type" value="Genomic_DNA"/>
</dbReference>
<name>A0ABQ7AUA2_BRACR</name>
<reference evidence="2 3" key="1">
    <citation type="journal article" date="2020" name="BMC Genomics">
        <title>Intraspecific diversification of the crop wild relative Brassica cretica Lam. using demographic model selection.</title>
        <authorList>
            <person name="Kioukis A."/>
            <person name="Michalopoulou V.A."/>
            <person name="Briers L."/>
            <person name="Pirintsos S."/>
            <person name="Studholme D.J."/>
            <person name="Pavlidis P."/>
            <person name="Sarris P.F."/>
        </authorList>
    </citation>
    <scope>NUCLEOTIDE SEQUENCE [LARGE SCALE GENOMIC DNA]</scope>
    <source>
        <strain evidence="3">cv. PFS-1207/04</strain>
    </source>
</reference>
<evidence type="ECO:0000256" key="1">
    <source>
        <dbReference type="SAM" id="MobiDB-lite"/>
    </source>
</evidence>
<organism evidence="2 3">
    <name type="scientific">Brassica cretica</name>
    <name type="common">Mustard</name>
    <dbReference type="NCBI Taxonomy" id="69181"/>
    <lineage>
        <taxon>Eukaryota</taxon>
        <taxon>Viridiplantae</taxon>
        <taxon>Streptophyta</taxon>
        <taxon>Embryophyta</taxon>
        <taxon>Tracheophyta</taxon>
        <taxon>Spermatophyta</taxon>
        <taxon>Magnoliopsida</taxon>
        <taxon>eudicotyledons</taxon>
        <taxon>Gunneridae</taxon>
        <taxon>Pentapetalae</taxon>
        <taxon>rosids</taxon>
        <taxon>malvids</taxon>
        <taxon>Brassicales</taxon>
        <taxon>Brassicaceae</taxon>
        <taxon>Brassiceae</taxon>
        <taxon>Brassica</taxon>
    </lineage>
</organism>
<sequence>MEEHDLKYLSMMGIEVRQGNGPSDVRLRPRPRRPDRGVTRGVPSKRRQQDPNSQADALANLGSALETNSQMSIPLLVLQWPTTMEEPPSEEGHTSWIRSPETSDPGQPSQKVARPKWHAYKESKRPKVQRGPQNTNVKRSNLNPASPDVENSWPASERQNAKSKQVPVVVLPRKAEYGPCEIQNIPGRTSGFPRSLRVPIKESQDLRKNLRVPMWPQGSKDKRSQNLCAAQGASGSLQLQRTSGFQPAISGSDHARLEKDHARLDLDHEVSQNDRDFSLLARLARTACTDDRSDDLSTLFDPIMDFSFGNFSKARILKLSEDLGFVGTQLVRSERPAALVDRPAYVLILTALDLAGSDASGQKPNSHLIASGIATVRVDSSAIERFTTKPLPRKLLWSPSRSNQRSEALSYGAAGMLSRSGSEDCGGAVVDWLLQTVATTPTVFEPSCHL</sequence>
<feature type="compositionally biased region" description="Polar residues" evidence="1">
    <location>
        <begin position="131"/>
        <end position="144"/>
    </location>
</feature>
<evidence type="ECO:0000313" key="3">
    <source>
        <dbReference type="Proteomes" id="UP000266723"/>
    </source>
</evidence>
<dbReference type="Proteomes" id="UP000266723">
    <property type="component" value="Unassembled WGS sequence"/>
</dbReference>
<proteinExistence type="predicted"/>
<feature type="region of interest" description="Disordered" evidence="1">
    <location>
        <begin position="1"/>
        <end position="54"/>
    </location>
</feature>
<comment type="caution">
    <text evidence="2">The sequence shown here is derived from an EMBL/GenBank/DDBJ whole genome shotgun (WGS) entry which is preliminary data.</text>
</comment>
<evidence type="ECO:0000313" key="2">
    <source>
        <dbReference type="EMBL" id="KAF3517702.1"/>
    </source>
</evidence>
<gene>
    <name evidence="2" type="ORF">DY000_02061167</name>
</gene>
<feature type="compositionally biased region" description="Polar residues" evidence="1">
    <location>
        <begin position="96"/>
        <end position="110"/>
    </location>
</feature>
<accession>A0ABQ7AUA2</accession>